<dbReference type="SUPFAM" id="SSF53448">
    <property type="entry name" value="Nucleotide-diphospho-sugar transferases"/>
    <property type="match status" value="1"/>
</dbReference>
<dbReference type="EMBL" id="JFZB01000005">
    <property type="protein sequence ID" value="KFI29035.1"/>
    <property type="molecule type" value="Genomic_DNA"/>
</dbReference>
<evidence type="ECO:0000313" key="4">
    <source>
        <dbReference type="EMBL" id="KFI29035.1"/>
    </source>
</evidence>
<dbReference type="PANTHER" id="PTHR13778:SF47">
    <property type="entry name" value="LIPOPOLYSACCHARIDE 1,3-GALACTOSYLTRANSFERASE"/>
    <property type="match status" value="1"/>
</dbReference>
<comment type="caution">
    <text evidence="4">The sequence shown here is derived from an EMBL/GenBank/DDBJ whole genome shotgun (WGS) entry which is preliminary data.</text>
</comment>
<gene>
    <name evidence="4" type="ORF">CG50_12660</name>
</gene>
<dbReference type="PANTHER" id="PTHR13778">
    <property type="entry name" value="GLYCOSYLTRANSFERASE 8 DOMAIN-CONTAINING PROTEIN"/>
    <property type="match status" value="1"/>
</dbReference>
<evidence type="ECO:0000256" key="3">
    <source>
        <dbReference type="ARBA" id="ARBA00022723"/>
    </source>
</evidence>
<keyword evidence="3" id="KW-0479">Metal-binding</keyword>
<dbReference type="Pfam" id="PF01501">
    <property type="entry name" value="Glyco_transf_8"/>
    <property type="match status" value="1"/>
</dbReference>
<dbReference type="Gene3D" id="3.90.550.10">
    <property type="entry name" value="Spore Coat Polysaccharide Biosynthesis Protein SpsA, Chain A"/>
    <property type="match status" value="1"/>
</dbReference>
<protein>
    <submittedName>
        <fullName evidence="4">Glycosyltransferase</fullName>
    </submittedName>
</protein>
<dbReference type="STRING" id="1105367.CG50_12660"/>
<dbReference type="InterPro" id="IPR029044">
    <property type="entry name" value="Nucleotide-diphossugar_trans"/>
</dbReference>
<dbReference type="CDD" id="cd04194">
    <property type="entry name" value="GT8_A4GalT_like"/>
    <property type="match status" value="1"/>
</dbReference>
<organism evidence="4 5">
    <name type="scientific">Paenirhodobacter enshiensis</name>
    <dbReference type="NCBI Taxonomy" id="1105367"/>
    <lineage>
        <taxon>Bacteria</taxon>
        <taxon>Pseudomonadati</taxon>
        <taxon>Pseudomonadota</taxon>
        <taxon>Alphaproteobacteria</taxon>
        <taxon>Rhodobacterales</taxon>
        <taxon>Rhodobacter group</taxon>
        <taxon>Paenirhodobacter</taxon>
    </lineage>
</organism>
<keyword evidence="1" id="KW-0328">Glycosyltransferase</keyword>
<dbReference type="GO" id="GO:0046872">
    <property type="term" value="F:metal ion binding"/>
    <property type="evidence" value="ECO:0007669"/>
    <property type="project" value="UniProtKB-KW"/>
</dbReference>
<evidence type="ECO:0000313" key="5">
    <source>
        <dbReference type="Proteomes" id="UP000028824"/>
    </source>
</evidence>
<name>A0A086Y435_9RHOB</name>
<proteinExistence type="predicted"/>
<dbReference type="Proteomes" id="UP000028824">
    <property type="component" value="Unassembled WGS sequence"/>
</dbReference>
<keyword evidence="5" id="KW-1185">Reference proteome</keyword>
<keyword evidence="2 4" id="KW-0808">Transferase</keyword>
<reference evidence="4 5" key="1">
    <citation type="submission" date="2014-03" db="EMBL/GenBank/DDBJ databases">
        <title>Genome of Paenirhodobacter enshiensis DW2-9.</title>
        <authorList>
            <person name="Wang D."/>
            <person name="Wang G."/>
        </authorList>
    </citation>
    <scope>NUCLEOTIDE SEQUENCE [LARGE SCALE GENOMIC DNA]</scope>
    <source>
        <strain evidence="4 5">DW2-9</strain>
    </source>
</reference>
<evidence type="ECO:0000256" key="1">
    <source>
        <dbReference type="ARBA" id="ARBA00022676"/>
    </source>
</evidence>
<sequence>MSIATTSTQPAGARKAVIFCCDSRYLPYTAHAAAQIAALHPHRDFDICLCHGECPLTLPESLASLGLRQIRVDVDGRFEGLRLDPGANHDVYLRLALPEALRADYDRILYLDGDIFVQGGDFSRLLGVDLGAHPVAAVRDNIQWRTPERRPVQFARLGLPGTRYFNAGVVLMDTARCADMDLLGRCVDLGRREAARMIRHDQNLFNAVLQGDWAELSPTWNWQYSWAARLLAEMRTPNVVHFIGGTKPWRDTVGDIPPRYLRAMSAFLECHFPELPPPAVAASPMRPCSPRMVKMLLKHLVSARAMCAYLDRFEGDFSVIG</sequence>
<dbReference type="InterPro" id="IPR002495">
    <property type="entry name" value="Glyco_trans_8"/>
</dbReference>
<evidence type="ECO:0000256" key="2">
    <source>
        <dbReference type="ARBA" id="ARBA00022679"/>
    </source>
</evidence>
<dbReference type="GO" id="GO:0016757">
    <property type="term" value="F:glycosyltransferase activity"/>
    <property type="evidence" value="ECO:0007669"/>
    <property type="project" value="UniProtKB-KW"/>
</dbReference>
<accession>A0A086Y435</accession>
<dbReference type="RefSeq" id="WP_036635602.1">
    <property type="nucleotide sequence ID" value="NZ_JFZB01000005.1"/>
</dbReference>
<dbReference type="eggNOG" id="COG1442">
    <property type="taxonomic scope" value="Bacteria"/>
</dbReference>
<dbReference type="InterPro" id="IPR050748">
    <property type="entry name" value="Glycosyltrans_8_dom-fam"/>
</dbReference>
<dbReference type="AlphaFoldDB" id="A0A086Y435"/>